<sequence>MDNNKWERRLDDYLDFLEGPLAAIPDIKRRWGRIASVIATPFATILFIIKTVLTLPWGLFLILARFVER</sequence>
<reference evidence="2" key="1">
    <citation type="submission" date="2018-05" db="EMBL/GenBank/DDBJ databases">
        <authorList>
            <person name="Lanie J.A."/>
            <person name="Ng W.-L."/>
            <person name="Kazmierczak K.M."/>
            <person name="Andrzejewski T.M."/>
            <person name="Davidsen T.M."/>
            <person name="Wayne K.J."/>
            <person name="Tettelin H."/>
            <person name="Glass J.I."/>
            <person name="Rusch D."/>
            <person name="Podicherti R."/>
            <person name="Tsui H.-C.T."/>
            <person name="Winkler M.E."/>
        </authorList>
    </citation>
    <scope>NUCLEOTIDE SEQUENCE</scope>
</reference>
<gene>
    <name evidence="2" type="ORF">METZ01_LOCUS33116</name>
</gene>
<proteinExistence type="predicted"/>
<keyword evidence="1" id="KW-0472">Membrane</keyword>
<name>A0A381QLP1_9ZZZZ</name>
<accession>A0A381QLP1</accession>
<organism evidence="2">
    <name type="scientific">marine metagenome</name>
    <dbReference type="NCBI Taxonomy" id="408172"/>
    <lineage>
        <taxon>unclassified sequences</taxon>
        <taxon>metagenomes</taxon>
        <taxon>ecological metagenomes</taxon>
    </lineage>
</organism>
<evidence type="ECO:0000256" key="1">
    <source>
        <dbReference type="SAM" id="Phobius"/>
    </source>
</evidence>
<protein>
    <submittedName>
        <fullName evidence="2">Uncharacterized protein</fullName>
    </submittedName>
</protein>
<keyword evidence="1" id="KW-0812">Transmembrane</keyword>
<dbReference type="EMBL" id="UINC01001420">
    <property type="protein sequence ID" value="SUZ80262.1"/>
    <property type="molecule type" value="Genomic_DNA"/>
</dbReference>
<keyword evidence="1" id="KW-1133">Transmembrane helix</keyword>
<feature type="transmembrane region" description="Helical" evidence="1">
    <location>
        <begin position="37"/>
        <end position="64"/>
    </location>
</feature>
<dbReference type="AlphaFoldDB" id="A0A381QLP1"/>
<evidence type="ECO:0000313" key="2">
    <source>
        <dbReference type="EMBL" id="SUZ80262.1"/>
    </source>
</evidence>